<protein>
    <recommendedName>
        <fullName evidence="2 3">Single-stranded DNA-binding protein</fullName>
        <shortName evidence="2">SSB</shortName>
    </recommendedName>
</protein>
<dbReference type="NCBIfam" id="TIGR00621">
    <property type="entry name" value="ssb"/>
    <property type="match status" value="1"/>
</dbReference>
<sequence length="154" mass="16646">MASSLNRAQIIGNMTRDPELRQTGSGQSVTSFGVATNRVWKDASGAKQEEVEFHNVVARGRVAEICAQYLRKGSKVYIEGRLRTRDWEGQDGQKRRTTEIITENMVMLGRPSPGGSSSSDIPFSPASVSSSPAASSPVTASDGIDDIKLEDIPF</sequence>
<comment type="caution">
    <text evidence="2">Lacks conserved residue(s) required for the propagation of feature annotation.</text>
</comment>
<evidence type="ECO:0000256" key="1">
    <source>
        <dbReference type="ARBA" id="ARBA00023125"/>
    </source>
</evidence>
<dbReference type="Proteomes" id="UP000033865">
    <property type="component" value="Unassembled WGS sequence"/>
</dbReference>
<dbReference type="Pfam" id="PF00436">
    <property type="entry name" value="SSB"/>
    <property type="match status" value="1"/>
</dbReference>
<dbReference type="EMBL" id="LCRN01000021">
    <property type="protein sequence ID" value="KKW36529.1"/>
    <property type="molecule type" value="Genomic_DNA"/>
</dbReference>
<evidence type="ECO:0000313" key="6">
    <source>
        <dbReference type="Proteomes" id="UP000033865"/>
    </source>
</evidence>
<evidence type="ECO:0000256" key="2">
    <source>
        <dbReference type="HAMAP-Rule" id="MF_00984"/>
    </source>
</evidence>
<proteinExistence type="inferred from homology"/>
<dbReference type="PROSITE" id="PS50935">
    <property type="entry name" value="SSB"/>
    <property type="match status" value="1"/>
</dbReference>
<dbReference type="Gene3D" id="2.40.50.140">
    <property type="entry name" value="Nucleic acid-binding proteins"/>
    <property type="match status" value="1"/>
</dbReference>
<keyword evidence="1 2" id="KW-0238">DNA-binding</keyword>
<name>A0A0G2AUH0_9BACT</name>
<dbReference type="InterPro" id="IPR011344">
    <property type="entry name" value="ssDNA-bd"/>
</dbReference>
<dbReference type="InterPro" id="IPR012340">
    <property type="entry name" value="NA-bd_OB-fold"/>
</dbReference>
<dbReference type="PANTHER" id="PTHR10302:SF27">
    <property type="entry name" value="SINGLE-STRANDED DNA-BINDING PROTEIN"/>
    <property type="match status" value="1"/>
</dbReference>
<evidence type="ECO:0000313" key="5">
    <source>
        <dbReference type="EMBL" id="KKW36529.1"/>
    </source>
</evidence>
<comment type="subunit">
    <text evidence="2">Homotetramer.</text>
</comment>
<dbReference type="CDD" id="cd04496">
    <property type="entry name" value="SSB_OBF"/>
    <property type="match status" value="1"/>
</dbReference>
<dbReference type="InterPro" id="IPR000424">
    <property type="entry name" value="Primosome_PriB/ssb"/>
</dbReference>
<organism evidence="5 6">
    <name type="scientific">Candidatus Uhrbacteria bacterium GW2011_GWC2_53_7</name>
    <dbReference type="NCBI Taxonomy" id="1618986"/>
    <lineage>
        <taxon>Bacteria</taxon>
        <taxon>Candidatus Uhriibacteriota</taxon>
    </lineage>
</organism>
<dbReference type="GO" id="GO:0009295">
    <property type="term" value="C:nucleoid"/>
    <property type="evidence" value="ECO:0007669"/>
    <property type="project" value="TreeGrafter"/>
</dbReference>
<evidence type="ECO:0000256" key="3">
    <source>
        <dbReference type="RuleBase" id="RU000524"/>
    </source>
</evidence>
<accession>A0A0G2AUH0</accession>
<dbReference type="PANTHER" id="PTHR10302">
    <property type="entry name" value="SINGLE-STRANDED DNA-BINDING PROTEIN"/>
    <property type="match status" value="1"/>
</dbReference>
<dbReference type="SUPFAM" id="SSF50249">
    <property type="entry name" value="Nucleic acid-binding proteins"/>
    <property type="match status" value="1"/>
</dbReference>
<feature type="compositionally biased region" description="Low complexity" evidence="4">
    <location>
        <begin position="111"/>
        <end position="141"/>
    </location>
</feature>
<evidence type="ECO:0000256" key="4">
    <source>
        <dbReference type="SAM" id="MobiDB-lite"/>
    </source>
</evidence>
<feature type="compositionally biased region" description="Basic and acidic residues" evidence="4">
    <location>
        <begin position="145"/>
        <end position="154"/>
    </location>
</feature>
<dbReference type="HAMAP" id="MF_00984">
    <property type="entry name" value="SSB"/>
    <property type="match status" value="1"/>
</dbReference>
<feature type="region of interest" description="Disordered" evidence="4">
    <location>
        <begin position="107"/>
        <end position="154"/>
    </location>
</feature>
<comment type="caution">
    <text evidence="5">The sequence shown here is derived from an EMBL/GenBank/DDBJ whole genome shotgun (WGS) entry which is preliminary data.</text>
</comment>
<dbReference type="AlphaFoldDB" id="A0A0G2AUH0"/>
<dbReference type="GO" id="GO:0003697">
    <property type="term" value="F:single-stranded DNA binding"/>
    <property type="evidence" value="ECO:0007669"/>
    <property type="project" value="UniProtKB-UniRule"/>
</dbReference>
<dbReference type="GO" id="GO:0006260">
    <property type="term" value="P:DNA replication"/>
    <property type="evidence" value="ECO:0007669"/>
    <property type="project" value="InterPro"/>
</dbReference>
<gene>
    <name evidence="5" type="ORF">UY82_C0021G0002</name>
</gene>
<dbReference type="PATRIC" id="fig|1618986.3.peg.246"/>
<reference evidence="5 6" key="1">
    <citation type="journal article" date="2015" name="Nature">
        <title>rRNA introns, odd ribosomes, and small enigmatic genomes across a large radiation of phyla.</title>
        <authorList>
            <person name="Brown C.T."/>
            <person name="Hug L.A."/>
            <person name="Thomas B.C."/>
            <person name="Sharon I."/>
            <person name="Castelle C.J."/>
            <person name="Singh A."/>
            <person name="Wilkins M.J."/>
            <person name="Williams K.H."/>
            <person name="Banfield J.F."/>
        </authorList>
    </citation>
    <scope>NUCLEOTIDE SEQUENCE [LARGE SCALE GENOMIC DNA]</scope>
</reference>